<reference evidence="3" key="1">
    <citation type="submission" date="2021-01" db="EMBL/GenBank/DDBJ databases">
        <title>Description of Breznakiella homolactica.</title>
        <authorList>
            <person name="Song Y."/>
            <person name="Brune A."/>
        </authorList>
    </citation>
    <scope>NUCLEOTIDE SEQUENCE</scope>
    <source>
        <strain evidence="3">RmG30</strain>
    </source>
</reference>
<dbReference type="InterPro" id="IPR041037">
    <property type="entry name" value="Pallilysin"/>
</dbReference>
<dbReference type="Pfam" id="PF18663">
    <property type="entry name" value="Pallilysin"/>
    <property type="match status" value="1"/>
</dbReference>
<evidence type="ECO:0000313" key="3">
    <source>
        <dbReference type="EMBL" id="QQO07546.1"/>
    </source>
</evidence>
<keyword evidence="1" id="KW-1133">Transmembrane helix</keyword>
<name>A0A7T7XJJ8_9SPIR</name>
<sequence length="524" mass="58542">MTGKATKILTISVFIGAVFAIIGLIVYPRISTDKQNQENRQSRVIIPQAMASDEVYSSGSTAERMAYEDDISSKVALREGESLVSVLSQNFDADPQEEQVIAYRRLTEIESPVYISYIDYDEVQGGYRRIWETPTAVTKPGTFSMFTQDMVGDRSICLIVMGMNSAGEHTLTVLQKSRAAAAEAGEEEPAFIKIAELHADGSLAINETGRSTAYQLGLSSGESFTILSYSRDYESSNILDQIETTYRYNPVNGLYEQQRVARIPGTQIEQRQVRELLSGSADKFEHFIDGLWYYVSPEGTLDQRQYIYFDPDNREIIFFADETQQVFSWHNSSPTRYGLYISSQNISVTTLRRFLEIELATLESIRVKVSEDVRLKIGVSAPWNGTYRKAGIAELRSPAEQTPVPPYISSEYDGSIGKMVFSSDGTYELHTGALVQRGRYTFFMMGSIELLELRPENIAGLTRDVYRVERPGTGQEDDRGTAGDLTLTRVRLGTRGIQDLHEAAISLARVNTGQENREDTGSGS</sequence>
<proteinExistence type="predicted"/>
<feature type="transmembrane region" description="Helical" evidence="1">
    <location>
        <begin position="7"/>
        <end position="27"/>
    </location>
</feature>
<keyword evidence="4" id="KW-1185">Reference proteome</keyword>
<keyword evidence="1" id="KW-0812">Transmembrane</keyword>
<dbReference type="NCBIfam" id="NF033751">
    <property type="entry name" value="pallilysin_like"/>
    <property type="match status" value="1"/>
</dbReference>
<dbReference type="Proteomes" id="UP000595917">
    <property type="component" value="Chromosome"/>
</dbReference>
<protein>
    <submittedName>
        <fullName evidence="3">Pallilysin-related adhesin</fullName>
    </submittedName>
</protein>
<evidence type="ECO:0000256" key="1">
    <source>
        <dbReference type="SAM" id="Phobius"/>
    </source>
</evidence>
<dbReference type="EMBL" id="CP067089">
    <property type="protein sequence ID" value="QQO07546.1"/>
    <property type="molecule type" value="Genomic_DNA"/>
</dbReference>
<organism evidence="3 4">
    <name type="scientific">Breznakiella homolactica</name>
    <dbReference type="NCBI Taxonomy" id="2798577"/>
    <lineage>
        <taxon>Bacteria</taxon>
        <taxon>Pseudomonadati</taxon>
        <taxon>Spirochaetota</taxon>
        <taxon>Spirochaetia</taxon>
        <taxon>Spirochaetales</taxon>
        <taxon>Breznakiellaceae</taxon>
        <taxon>Breznakiella</taxon>
    </lineage>
</organism>
<dbReference type="KEGG" id="bhc:JFL75_11360"/>
<evidence type="ECO:0000259" key="2">
    <source>
        <dbReference type="Pfam" id="PF18663"/>
    </source>
</evidence>
<evidence type="ECO:0000313" key="4">
    <source>
        <dbReference type="Proteomes" id="UP000595917"/>
    </source>
</evidence>
<feature type="domain" description="Pallilysin beta barrel" evidence="2">
    <location>
        <begin position="270"/>
        <end position="389"/>
    </location>
</feature>
<dbReference type="AlphaFoldDB" id="A0A7T7XJJ8"/>
<dbReference type="RefSeq" id="WP_215624852.1">
    <property type="nucleotide sequence ID" value="NZ_CP067089.2"/>
</dbReference>
<keyword evidence="1" id="KW-0472">Membrane</keyword>
<gene>
    <name evidence="3" type="ORF">JFL75_11360</name>
</gene>
<accession>A0A7T7XJJ8</accession>